<dbReference type="AlphaFoldDB" id="A0ABD2Z7S6"/>
<accession>A0ABD2Z7S6</accession>
<protein>
    <submittedName>
        <fullName evidence="1">Uncharacterized protein</fullName>
    </submittedName>
</protein>
<evidence type="ECO:0000313" key="2">
    <source>
        <dbReference type="Proteomes" id="UP001630127"/>
    </source>
</evidence>
<comment type="caution">
    <text evidence="1">The sequence shown here is derived from an EMBL/GenBank/DDBJ whole genome shotgun (WGS) entry which is preliminary data.</text>
</comment>
<organism evidence="1 2">
    <name type="scientific">Cinchona calisaya</name>
    <dbReference type="NCBI Taxonomy" id="153742"/>
    <lineage>
        <taxon>Eukaryota</taxon>
        <taxon>Viridiplantae</taxon>
        <taxon>Streptophyta</taxon>
        <taxon>Embryophyta</taxon>
        <taxon>Tracheophyta</taxon>
        <taxon>Spermatophyta</taxon>
        <taxon>Magnoliopsida</taxon>
        <taxon>eudicotyledons</taxon>
        <taxon>Gunneridae</taxon>
        <taxon>Pentapetalae</taxon>
        <taxon>asterids</taxon>
        <taxon>lamiids</taxon>
        <taxon>Gentianales</taxon>
        <taxon>Rubiaceae</taxon>
        <taxon>Cinchonoideae</taxon>
        <taxon>Cinchoneae</taxon>
        <taxon>Cinchona</taxon>
    </lineage>
</organism>
<name>A0ABD2Z7S6_9GENT</name>
<sequence length="109" mass="12303">MSSTQRLQTDDGSPLHDVTEYRKGYILESESHISQQHEAFAIEFHYVRHQVQDKQVVVTHIHVIDQLADTLTADQLADTHTKALKVTFNHHLFKLGIVAHHLSSGGILA</sequence>
<gene>
    <name evidence="1" type="ORF">ACH5RR_022055</name>
</gene>
<dbReference type="Proteomes" id="UP001630127">
    <property type="component" value="Unassembled WGS sequence"/>
</dbReference>
<evidence type="ECO:0000313" key="1">
    <source>
        <dbReference type="EMBL" id="KAL3515153.1"/>
    </source>
</evidence>
<keyword evidence="2" id="KW-1185">Reference proteome</keyword>
<dbReference type="EMBL" id="JBJUIK010000010">
    <property type="protein sequence ID" value="KAL3515153.1"/>
    <property type="molecule type" value="Genomic_DNA"/>
</dbReference>
<reference evidence="1 2" key="1">
    <citation type="submission" date="2024-11" db="EMBL/GenBank/DDBJ databases">
        <title>A near-complete genome assembly of Cinchona calisaya.</title>
        <authorList>
            <person name="Lian D.C."/>
            <person name="Zhao X.W."/>
            <person name="Wei L."/>
        </authorList>
    </citation>
    <scope>NUCLEOTIDE SEQUENCE [LARGE SCALE GENOMIC DNA]</scope>
    <source>
        <tissue evidence="1">Nenye</tissue>
    </source>
</reference>
<proteinExistence type="predicted"/>